<name>A0A1I7YSE9_9BILA</name>
<dbReference type="AlphaFoldDB" id="A0A1I7YSE9"/>
<evidence type="ECO:0000313" key="3">
    <source>
        <dbReference type="WBParaSite" id="L893_g19259.t1"/>
    </source>
</evidence>
<proteinExistence type="predicted"/>
<protein>
    <submittedName>
        <fullName evidence="3">EamA domain-containing protein</fullName>
    </submittedName>
</protein>
<sequence length="189" mass="20406">MSSRSPASALIFYSLLALYRRNRVETFVSAVLYDLFIAPVLSAMVTLALFSVHSLVLITTAFAAFRLTIFYTTSTLAIDDYDLEIYYAIGCSSTSVAILSFFLPSDGSPMLSVLCTLTTAIFGIGAFKLNSMPVDGIGLMAGIGAVIGAVLYWTVLDTEKKAISGVLAKSYAQNSSMKLRPKDLKVRSH</sequence>
<feature type="transmembrane region" description="Helical" evidence="1">
    <location>
        <begin position="136"/>
        <end position="155"/>
    </location>
</feature>
<dbReference type="Proteomes" id="UP000095287">
    <property type="component" value="Unplaced"/>
</dbReference>
<keyword evidence="2" id="KW-1185">Reference proteome</keyword>
<evidence type="ECO:0000256" key="1">
    <source>
        <dbReference type="SAM" id="Phobius"/>
    </source>
</evidence>
<keyword evidence="1" id="KW-0812">Transmembrane</keyword>
<dbReference type="WBParaSite" id="L893_g19259.t1">
    <property type="protein sequence ID" value="L893_g19259.t1"/>
    <property type="gene ID" value="L893_g19259"/>
</dbReference>
<organism evidence="2 3">
    <name type="scientific">Steinernema glaseri</name>
    <dbReference type="NCBI Taxonomy" id="37863"/>
    <lineage>
        <taxon>Eukaryota</taxon>
        <taxon>Metazoa</taxon>
        <taxon>Ecdysozoa</taxon>
        <taxon>Nematoda</taxon>
        <taxon>Chromadorea</taxon>
        <taxon>Rhabditida</taxon>
        <taxon>Tylenchina</taxon>
        <taxon>Panagrolaimomorpha</taxon>
        <taxon>Strongyloidoidea</taxon>
        <taxon>Steinernematidae</taxon>
        <taxon>Steinernema</taxon>
    </lineage>
</organism>
<evidence type="ECO:0000313" key="2">
    <source>
        <dbReference type="Proteomes" id="UP000095287"/>
    </source>
</evidence>
<reference evidence="3" key="1">
    <citation type="submission" date="2016-11" db="UniProtKB">
        <authorList>
            <consortium name="WormBaseParasite"/>
        </authorList>
    </citation>
    <scope>IDENTIFICATION</scope>
</reference>
<feature type="transmembrane region" description="Helical" evidence="1">
    <location>
        <begin position="85"/>
        <end position="103"/>
    </location>
</feature>
<keyword evidence="1" id="KW-1133">Transmembrane helix</keyword>
<feature type="transmembrane region" description="Helical" evidence="1">
    <location>
        <begin position="36"/>
        <end position="65"/>
    </location>
</feature>
<accession>A0A1I7YSE9</accession>
<keyword evidence="1" id="KW-0472">Membrane</keyword>
<feature type="transmembrane region" description="Helical" evidence="1">
    <location>
        <begin position="109"/>
        <end position="129"/>
    </location>
</feature>